<keyword evidence="2" id="KW-1185">Reference proteome</keyword>
<name>A0AAD4L7F6_9AGAM</name>
<reference evidence="1" key="1">
    <citation type="submission" date="2022-01" db="EMBL/GenBank/DDBJ databases">
        <title>Comparative genomics reveals a dynamic genome evolution in the ectomycorrhizal milk-cap (Lactarius) mushrooms.</title>
        <authorList>
            <consortium name="DOE Joint Genome Institute"/>
            <person name="Lebreton A."/>
            <person name="Tang N."/>
            <person name="Kuo A."/>
            <person name="LaButti K."/>
            <person name="Drula E."/>
            <person name="Barry K."/>
            <person name="Clum A."/>
            <person name="Lipzen A."/>
            <person name="Mousain D."/>
            <person name="Ng V."/>
            <person name="Wang R."/>
            <person name="Wang X."/>
            <person name="Dai Y."/>
            <person name="Henrissat B."/>
            <person name="Grigoriev I.V."/>
            <person name="Guerin-Laguette A."/>
            <person name="Yu F."/>
            <person name="Martin F.M."/>
        </authorList>
    </citation>
    <scope>NUCLEOTIDE SEQUENCE</scope>
    <source>
        <strain evidence="1">QP</strain>
    </source>
</reference>
<dbReference type="Proteomes" id="UP001201163">
    <property type="component" value="Unassembled WGS sequence"/>
</dbReference>
<proteinExistence type="predicted"/>
<evidence type="ECO:0000313" key="2">
    <source>
        <dbReference type="Proteomes" id="UP001201163"/>
    </source>
</evidence>
<comment type="caution">
    <text evidence="1">The sequence shown here is derived from an EMBL/GenBank/DDBJ whole genome shotgun (WGS) entry which is preliminary data.</text>
</comment>
<gene>
    <name evidence="1" type="ORF">EDB92DRAFT_191914</name>
</gene>
<dbReference type="EMBL" id="JAKELL010000118">
    <property type="protein sequence ID" value="KAH8981338.1"/>
    <property type="molecule type" value="Genomic_DNA"/>
</dbReference>
<dbReference type="AlphaFoldDB" id="A0AAD4L7F6"/>
<evidence type="ECO:0000313" key="1">
    <source>
        <dbReference type="EMBL" id="KAH8981338.1"/>
    </source>
</evidence>
<sequence length="161" mass="18115">MSYIPAQPERADSTKLLDRGRIRHERCTALPVGSQYDDILFAFHSYGTRCFPDSAVCTRPVTLSNTVGANHSHLTLRFHHDRDLLASQQLPPSLLFGTPPTPRSWNPGHLHQFRLAVPQRNQEDIIPSSFPIQSLPHAFAQASAAEPDRVYPLWPVLIMIT</sequence>
<protein>
    <submittedName>
        <fullName evidence="1">Uncharacterized protein</fullName>
    </submittedName>
</protein>
<organism evidence="1 2">
    <name type="scientific">Lactarius akahatsu</name>
    <dbReference type="NCBI Taxonomy" id="416441"/>
    <lineage>
        <taxon>Eukaryota</taxon>
        <taxon>Fungi</taxon>
        <taxon>Dikarya</taxon>
        <taxon>Basidiomycota</taxon>
        <taxon>Agaricomycotina</taxon>
        <taxon>Agaricomycetes</taxon>
        <taxon>Russulales</taxon>
        <taxon>Russulaceae</taxon>
        <taxon>Lactarius</taxon>
    </lineage>
</organism>
<accession>A0AAD4L7F6</accession>